<feature type="compositionally biased region" description="Polar residues" evidence="1">
    <location>
        <begin position="144"/>
        <end position="162"/>
    </location>
</feature>
<evidence type="ECO:0000256" key="1">
    <source>
        <dbReference type="SAM" id="MobiDB-lite"/>
    </source>
</evidence>
<keyword evidence="3" id="KW-1185">Reference proteome</keyword>
<reference evidence="2" key="1">
    <citation type="submission" date="2020-03" db="EMBL/GenBank/DDBJ databases">
        <title>Draft Genome Sequence of Cylindrodendrum hubeiense.</title>
        <authorList>
            <person name="Buettner E."/>
            <person name="Kellner H."/>
        </authorList>
    </citation>
    <scope>NUCLEOTIDE SEQUENCE</scope>
    <source>
        <strain evidence="2">IHI 201604</strain>
    </source>
</reference>
<accession>A0A9P5H7S9</accession>
<sequence>MSVNDLTDPPAISPKSRQPLCSYAAGSHFMNEHIDGNIRPNVDAPPPIACHGRSLDLVWILGRICKPFSATFSEGTPARILRGSASLPSKDMADNRRGIKCVHSALSCNRSHDAAGQPPRNCNAMTTTTPQKTAADDKARQVSRRTVSSVLCPTSSRPKGRR</sequence>
<protein>
    <submittedName>
        <fullName evidence="2">Uncharacterized protein</fullName>
    </submittedName>
</protein>
<gene>
    <name evidence="2" type="ORF">G7Z17_g7513</name>
</gene>
<name>A0A9P5H7S9_9HYPO</name>
<organism evidence="2 3">
    <name type="scientific">Cylindrodendrum hubeiense</name>
    <dbReference type="NCBI Taxonomy" id="595255"/>
    <lineage>
        <taxon>Eukaryota</taxon>
        <taxon>Fungi</taxon>
        <taxon>Dikarya</taxon>
        <taxon>Ascomycota</taxon>
        <taxon>Pezizomycotina</taxon>
        <taxon>Sordariomycetes</taxon>
        <taxon>Hypocreomycetidae</taxon>
        <taxon>Hypocreales</taxon>
        <taxon>Nectriaceae</taxon>
        <taxon>Cylindrodendrum</taxon>
    </lineage>
</organism>
<proteinExistence type="predicted"/>
<evidence type="ECO:0000313" key="2">
    <source>
        <dbReference type="EMBL" id="KAF7547769.1"/>
    </source>
</evidence>
<dbReference type="EMBL" id="JAANBB010000168">
    <property type="protein sequence ID" value="KAF7547769.1"/>
    <property type="molecule type" value="Genomic_DNA"/>
</dbReference>
<comment type="caution">
    <text evidence="2">The sequence shown here is derived from an EMBL/GenBank/DDBJ whole genome shotgun (WGS) entry which is preliminary data.</text>
</comment>
<feature type="compositionally biased region" description="Polar residues" evidence="1">
    <location>
        <begin position="123"/>
        <end position="132"/>
    </location>
</feature>
<dbReference type="Proteomes" id="UP000722485">
    <property type="component" value="Unassembled WGS sequence"/>
</dbReference>
<evidence type="ECO:0000313" key="3">
    <source>
        <dbReference type="Proteomes" id="UP000722485"/>
    </source>
</evidence>
<feature type="region of interest" description="Disordered" evidence="1">
    <location>
        <begin position="112"/>
        <end position="162"/>
    </location>
</feature>
<dbReference type="AlphaFoldDB" id="A0A9P5H7S9"/>